<protein>
    <submittedName>
        <fullName evidence="1">Uncharacterized protein</fullName>
    </submittedName>
</protein>
<name>W2MFS9_PHYNI</name>
<proteinExistence type="predicted"/>
<organism evidence="1">
    <name type="scientific">Phytophthora nicotianae</name>
    <name type="common">Potato buckeye rot agent</name>
    <name type="synonym">Phytophthora parasitica</name>
    <dbReference type="NCBI Taxonomy" id="4792"/>
    <lineage>
        <taxon>Eukaryota</taxon>
        <taxon>Sar</taxon>
        <taxon>Stramenopiles</taxon>
        <taxon>Oomycota</taxon>
        <taxon>Peronosporomycetes</taxon>
        <taxon>Peronosporales</taxon>
        <taxon>Peronosporaceae</taxon>
        <taxon>Phytophthora</taxon>
    </lineage>
</organism>
<dbReference type="Proteomes" id="UP000054532">
    <property type="component" value="Unassembled WGS sequence"/>
</dbReference>
<sequence length="34" mass="3957">MSKVRIAVEWGFGGIARFWPCLDMRLSQKLYLSP</sequence>
<gene>
    <name evidence="1" type="ORF">L914_17846</name>
</gene>
<feature type="non-terminal residue" evidence="1">
    <location>
        <position position="34"/>
    </location>
</feature>
<dbReference type="EMBL" id="KI695612">
    <property type="protein sequence ID" value="ETM35217.1"/>
    <property type="molecule type" value="Genomic_DNA"/>
</dbReference>
<evidence type="ECO:0000313" key="1">
    <source>
        <dbReference type="EMBL" id="ETM35217.1"/>
    </source>
</evidence>
<reference evidence="1" key="1">
    <citation type="submission" date="2013-11" db="EMBL/GenBank/DDBJ databases">
        <title>The Genome Sequence of Phytophthora parasitica IAC_01/95.</title>
        <authorList>
            <consortium name="The Broad Institute Genomics Platform"/>
            <person name="Russ C."/>
            <person name="Tyler B."/>
            <person name="Panabieres F."/>
            <person name="Shan W."/>
            <person name="Tripathy S."/>
            <person name="Grunwald N."/>
            <person name="Machado M."/>
            <person name="Johnson C.S."/>
            <person name="Arredondo F."/>
            <person name="Hong C."/>
            <person name="Coffey M."/>
            <person name="Young S.K."/>
            <person name="Zeng Q."/>
            <person name="Gargeya S."/>
            <person name="Fitzgerald M."/>
            <person name="Abouelleil A."/>
            <person name="Alvarado L."/>
            <person name="Chapman S.B."/>
            <person name="Gainer-Dewar J."/>
            <person name="Goldberg J."/>
            <person name="Griggs A."/>
            <person name="Gujja S."/>
            <person name="Hansen M."/>
            <person name="Howarth C."/>
            <person name="Imamovic A."/>
            <person name="Ireland A."/>
            <person name="Larimer J."/>
            <person name="McCowan C."/>
            <person name="Murphy C."/>
            <person name="Pearson M."/>
            <person name="Poon T.W."/>
            <person name="Priest M."/>
            <person name="Roberts A."/>
            <person name="Saif S."/>
            <person name="Shea T."/>
            <person name="Sykes S."/>
            <person name="Wortman J."/>
            <person name="Nusbaum C."/>
            <person name="Birren B."/>
        </authorList>
    </citation>
    <scope>NUCLEOTIDE SEQUENCE [LARGE SCALE GENOMIC DNA]</scope>
    <source>
        <strain evidence="1">IAC_01/95</strain>
    </source>
</reference>
<accession>W2MFS9</accession>
<dbReference type="AlphaFoldDB" id="W2MFS9"/>